<dbReference type="CDD" id="cd00088">
    <property type="entry name" value="HPT"/>
    <property type="match status" value="1"/>
</dbReference>
<dbReference type="GO" id="GO:0000160">
    <property type="term" value="P:phosphorelay signal transduction system"/>
    <property type="evidence" value="ECO:0007669"/>
    <property type="project" value="InterPro"/>
</dbReference>
<dbReference type="AlphaFoldDB" id="B2IZV9"/>
<dbReference type="InterPro" id="IPR008207">
    <property type="entry name" value="Sig_transdc_His_kin_Hpt_dom"/>
</dbReference>
<feature type="domain" description="HPt" evidence="4">
    <location>
        <begin position="462"/>
        <end position="558"/>
    </location>
</feature>
<dbReference type="Pfam" id="PF05227">
    <property type="entry name" value="CHASE3"/>
    <property type="match status" value="1"/>
</dbReference>
<dbReference type="PANTHER" id="PTHR43102">
    <property type="entry name" value="SLR1143 PROTEIN"/>
    <property type="match status" value="1"/>
</dbReference>
<dbReference type="eggNOG" id="COG2203">
    <property type="taxonomic scope" value="Bacteria"/>
</dbReference>
<dbReference type="STRING" id="63737.Npun_F3290"/>
<accession>B2IZV9</accession>
<keyword evidence="3" id="KW-1133">Transmembrane helix</keyword>
<dbReference type="Pfam" id="PF01627">
    <property type="entry name" value="Hpt"/>
    <property type="match status" value="1"/>
</dbReference>
<dbReference type="InterPro" id="IPR007891">
    <property type="entry name" value="CHASE3"/>
</dbReference>
<dbReference type="HOGENOM" id="CLU_488197_0_0_3"/>
<dbReference type="PhylomeDB" id="B2IZV9"/>
<dbReference type="EMBL" id="CP001037">
    <property type="protein sequence ID" value="ACC81730.1"/>
    <property type="molecule type" value="Genomic_DNA"/>
</dbReference>
<dbReference type="SUPFAM" id="SSF55781">
    <property type="entry name" value="GAF domain-like"/>
    <property type="match status" value="1"/>
</dbReference>
<proteinExistence type="predicted"/>
<dbReference type="InterPro" id="IPR029016">
    <property type="entry name" value="GAF-like_dom_sf"/>
</dbReference>
<dbReference type="OrthoDB" id="5389090at2"/>
<dbReference type="Gene3D" id="3.30.450.40">
    <property type="match status" value="1"/>
</dbReference>
<dbReference type="Proteomes" id="UP000001191">
    <property type="component" value="Chromosome"/>
</dbReference>
<organism evidence="5 6">
    <name type="scientific">Nostoc punctiforme (strain ATCC 29133 / PCC 73102)</name>
    <dbReference type="NCBI Taxonomy" id="63737"/>
    <lineage>
        <taxon>Bacteria</taxon>
        <taxon>Bacillati</taxon>
        <taxon>Cyanobacteriota</taxon>
        <taxon>Cyanophyceae</taxon>
        <taxon>Nostocales</taxon>
        <taxon>Nostocaceae</taxon>
        <taxon>Nostoc</taxon>
    </lineage>
</organism>
<name>B2IZV9_NOSP7</name>
<feature type="transmembrane region" description="Helical" evidence="3">
    <location>
        <begin position="187"/>
        <end position="206"/>
    </location>
</feature>
<dbReference type="eggNOG" id="COG5278">
    <property type="taxonomic scope" value="Bacteria"/>
</dbReference>
<evidence type="ECO:0000259" key="4">
    <source>
        <dbReference type="PROSITE" id="PS50894"/>
    </source>
</evidence>
<evidence type="ECO:0000256" key="1">
    <source>
        <dbReference type="PROSITE-ProRule" id="PRU00110"/>
    </source>
</evidence>
<gene>
    <name evidence="5" type="ordered locus">Npun_F3290</name>
</gene>
<keyword evidence="1" id="KW-0597">Phosphoprotein</keyword>
<dbReference type="Pfam" id="PF01590">
    <property type="entry name" value="GAF"/>
    <property type="match status" value="1"/>
</dbReference>
<feature type="modified residue" description="Phosphohistidine" evidence="1">
    <location>
        <position position="501"/>
    </location>
</feature>
<dbReference type="InterPro" id="IPR003018">
    <property type="entry name" value="GAF"/>
</dbReference>
<dbReference type="EnsemblBacteria" id="ACC81730">
    <property type="protein sequence ID" value="ACC81730"/>
    <property type="gene ID" value="Npun_F3290"/>
</dbReference>
<reference evidence="6" key="1">
    <citation type="submission" date="2008-04" db="EMBL/GenBank/DDBJ databases">
        <title>Complete sequence of chromosome of Nostoc punctiforme ATCC 29133.</title>
        <authorList>
            <consortium name="US DOE Joint Genome Institute"/>
            <person name="Copeland A."/>
            <person name="Lucas S."/>
            <person name="Lapidus A."/>
            <person name="Glavina del Rio T."/>
            <person name="Dalin E."/>
            <person name="Tice H."/>
            <person name="Pitluck S."/>
            <person name="Chain P."/>
            <person name="Malfatti S."/>
            <person name="Shin M."/>
            <person name="Vergez L."/>
            <person name="Schmutz J."/>
            <person name="Larimer F."/>
            <person name="Land M."/>
            <person name="Hauser L."/>
            <person name="Kyrpides N."/>
            <person name="Kim E."/>
            <person name="Meeks J.C."/>
            <person name="Elhai J."/>
            <person name="Campbell E.L."/>
            <person name="Thiel T."/>
            <person name="Longmire J."/>
            <person name="Potts M."/>
            <person name="Atlas R."/>
        </authorList>
    </citation>
    <scope>NUCLEOTIDE SEQUENCE [LARGE SCALE GENOMIC DNA]</scope>
    <source>
        <strain evidence="6">ATCC 29133 / PCC 73102</strain>
    </source>
</reference>
<dbReference type="eggNOG" id="COG2198">
    <property type="taxonomic scope" value="Bacteria"/>
</dbReference>
<dbReference type="SMART" id="SM00065">
    <property type="entry name" value="GAF"/>
    <property type="match status" value="1"/>
</dbReference>
<keyword evidence="2" id="KW-0175">Coiled coil</keyword>
<dbReference type="SMART" id="SM00073">
    <property type="entry name" value="HPT"/>
    <property type="match status" value="1"/>
</dbReference>
<keyword evidence="3" id="KW-0472">Membrane</keyword>
<keyword evidence="6" id="KW-1185">Reference proteome</keyword>
<dbReference type="PROSITE" id="PS50894">
    <property type="entry name" value="HPT"/>
    <property type="match status" value="1"/>
</dbReference>
<evidence type="ECO:0000256" key="3">
    <source>
        <dbReference type="SAM" id="Phobius"/>
    </source>
</evidence>
<protein>
    <submittedName>
        <fullName evidence="5">Putative GAF and Chase3 sensor phosphotransfer protein</fullName>
    </submittedName>
</protein>
<dbReference type="SUPFAM" id="SSF47226">
    <property type="entry name" value="Histidine-containing phosphotransfer domain, HPT domain"/>
    <property type="match status" value="1"/>
</dbReference>
<evidence type="ECO:0000313" key="6">
    <source>
        <dbReference type="Proteomes" id="UP000001191"/>
    </source>
</evidence>
<feature type="coiled-coil region" evidence="2">
    <location>
        <begin position="321"/>
        <end position="355"/>
    </location>
</feature>
<evidence type="ECO:0000313" key="5">
    <source>
        <dbReference type="EMBL" id="ACC81730.1"/>
    </source>
</evidence>
<reference evidence="5 6" key="2">
    <citation type="journal article" date="2013" name="Plant Physiol.">
        <title>A Nostoc punctiforme Sugar Transporter Necessary to Establish a Cyanobacterium-Plant Symbiosis.</title>
        <authorList>
            <person name="Ekman M."/>
            <person name="Picossi S."/>
            <person name="Campbell E.L."/>
            <person name="Meeks J.C."/>
            <person name="Flores E."/>
        </authorList>
    </citation>
    <scope>NUCLEOTIDE SEQUENCE [LARGE SCALE GENOMIC DNA]</scope>
    <source>
        <strain evidence="6">ATCC 29133 / PCC 73102</strain>
    </source>
</reference>
<feature type="transmembrane region" description="Helical" evidence="3">
    <location>
        <begin position="362"/>
        <end position="382"/>
    </location>
</feature>
<evidence type="ECO:0000256" key="2">
    <source>
        <dbReference type="SAM" id="Coils"/>
    </source>
</evidence>
<dbReference type="InterPro" id="IPR036641">
    <property type="entry name" value="HPT_dom_sf"/>
</dbReference>
<keyword evidence="3" id="KW-0812">Transmembrane</keyword>
<dbReference type="KEGG" id="npu:Npun_F3290"/>
<dbReference type="CDD" id="cd19410">
    <property type="entry name" value="HK9-like_sensor"/>
    <property type="match status" value="1"/>
</dbReference>
<sequence length="558" mass="63216">MKAPLPNNEIQRFETLLEYKILDTPSEAAFDDLTRLASYICQTPIALISLIDTNRQWFKSRVGLDTLETHRDLAFCSHAILQPDVFVVPDATDDERFATNLLVTSDPNIRFYAGVPLTNPEGYALGTLCVIDYIPRELTPDQIEALRTLGRQVIKQLELRRNLASLVLVSKKSKQAQKVSKQFFKKIVAGFGLASVILVLIGVISYQNTTVSSNNRSVIKNAYKKLNSLEKLLSQIKDAETRQRSYIITGKQTYIKPYQASLANVNQEIAKLKNLTIDQPNQQKQIATLEFLIAAKLAELNQTIDLRQKKGSEAALQVLLTNKSQNLMDDIRKAIDEIENEERAQRQQLSQTAQTWTRKTTVTIAIAICLSFIVLAVVYYFIYREVTERKRTEETLNQAGMDDYLSKPVFKEKLAATLEHWTGVILSKQELVVDEQTVSTTNNDTNDLAIDWEHLHRISENDGEFELNLLQIYLEDVRPRLEIMIAAIASDDFGQIAREAHHLKGASANVGATAMYLVADKLEKLAYEQELRDATNLVLESKEFINSMQDFLTRKNSV</sequence>
<dbReference type="PANTHER" id="PTHR43102:SF2">
    <property type="entry name" value="GAF DOMAIN-CONTAINING PROTEIN"/>
    <property type="match status" value="1"/>
</dbReference>
<dbReference type="Gene3D" id="1.20.120.160">
    <property type="entry name" value="HPT domain"/>
    <property type="match status" value="1"/>
</dbReference>